<dbReference type="RefSeq" id="WP_078932157.1">
    <property type="nucleotide sequence ID" value="NZ_FUWG01000002.1"/>
</dbReference>
<gene>
    <name evidence="1" type="ORF">SAMN02745149_00244</name>
</gene>
<sequence length="263" mass="29746">MSLSSELKETLKTLAQTYETADFLNDDPSRFLRWYSDPADVEAAAFIAAMLSFGSRKQFIPKIQEIFELADAHGGMKCWLMDGNCGGDFRSFAEKSGCGGNYNRKFYRFYSYEDMIDLFERMGGILKKNGTFGECVYSEWHASPEKHLAEVVSDLFSGCAVVPQGKTSANKRIHMYLRWMVRRNSPVDLGLWNWYSPADLILPLDTHVIQESIRLGLIPEKSSATLKTARAVTNSLKEIWQDDPCKGDFALFGLGVDQNKNDE</sequence>
<evidence type="ECO:0000313" key="2">
    <source>
        <dbReference type="Proteomes" id="UP000190423"/>
    </source>
</evidence>
<keyword evidence="2" id="KW-1185">Reference proteome</keyword>
<dbReference type="AlphaFoldDB" id="A0A1T4JHU4"/>
<dbReference type="STRING" id="261392.SAMN02745149_00244"/>
<dbReference type="GeneID" id="78315567"/>
<dbReference type="OrthoDB" id="9773332at2"/>
<dbReference type="Proteomes" id="UP000190423">
    <property type="component" value="Unassembled WGS sequence"/>
</dbReference>
<dbReference type="InterPro" id="IPR014127">
    <property type="entry name" value="CHP02757"/>
</dbReference>
<reference evidence="1 2" key="1">
    <citation type="submission" date="2017-02" db="EMBL/GenBank/DDBJ databases">
        <authorList>
            <person name="Peterson S.W."/>
        </authorList>
    </citation>
    <scope>NUCLEOTIDE SEQUENCE [LARGE SCALE GENOMIC DNA]</scope>
    <source>
        <strain evidence="1 2">ATCC BAA-908</strain>
    </source>
</reference>
<proteinExistence type="predicted"/>
<dbReference type="EMBL" id="FUWG01000002">
    <property type="protein sequence ID" value="SJZ29740.1"/>
    <property type="molecule type" value="Genomic_DNA"/>
</dbReference>
<evidence type="ECO:0000313" key="1">
    <source>
        <dbReference type="EMBL" id="SJZ29740.1"/>
    </source>
</evidence>
<name>A0A1T4JHU4_TREPO</name>
<dbReference type="Pfam" id="PF09674">
    <property type="entry name" value="DUF2400"/>
    <property type="match status" value="1"/>
</dbReference>
<protein>
    <submittedName>
        <fullName evidence="1">TIGR02757 family protein</fullName>
    </submittedName>
</protein>
<dbReference type="NCBIfam" id="TIGR02757">
    <property type="entry name" value="TIGR02757 family protein"/>
    <property type="match status" value="1"/>
</dbReference>
<accession>A0A1T4JHU4</accession>
<organism evidence="1 2">
    <name type="scientific">Treponema porcinum</name>
    <dbReference type="NCBI Taxonomy" id="261392"/>
    <lineage>
        <taxon>Bacteria</taxon>
        <taxon>Pseudomonadati</taxon>
        <taxon>Spirochaetota</taxon>
        <taxon>Spirochaetia</taxon>
        <taxon>Spirochaetales</taxon>
        <taxon>Treponemataceae</taxon>
        <taxon>Treponema</taxon>
    </lineage>
</organism>